<reference evidence="2 3" key="1">
    <citation type="submission" date="2016-10" db="EMBL/GenBank/DDBJ databases">
        <authorList>
            <person name="de Groot N.N."/>
        </authorList>
    </citation>
    <scope>NUCLEOTIDE SEQUENCE [LARGE SCALE GENOMIC DNA]</scope>
    <source>
        <strain evidence="2 3">CGMCC 1.8894</strain>
    </source>
</reference>
<keyword evidence="3" id="KW-1185">Reference proteome</keyword>
<feature type="chain" id="PRO_5011782214" description="Lipoprotein" evidence="1">
    <location>
        <begin position="28"/>
        <end position="216"/>
    </location>
</feature>
<gene>
    <name evidence="2" type="ORF">SAMN04488238_101530</name>
</gene>
<accession>A0A1H2S800</accession>
<dbReference type="AlphaFoldDB" id="A0A1H2S800"/>
<dbReference type="PROSITE" id="PS51257">
    <property type="entry name" value="PROKAR_LIPOPROTEIN"/>
    <property type="match status" value="1"/>
</dbReference>
<dbReference type="RefSeq" id="WP_223814169.1">
    <property type="nucleotide sequence ID" value="NZ_CP061498.1"/>
</dbReference>
<name>A0A1H2S800_9RHOB</name>
<sequence length="216" mass="23688">MPISLGRQALSRLTLFLTMAVTALALAACGPQEVVFAPEADVRAAMYTHSGPPELTLLTMISNRSGRGGHTALVVNGSQRVLFDPAGSWFHRMTPERHDVHFGFTDPQFNLYVRYHARETFHVVIQRLTVTPEVAEMALRAVQQTGPVGPARCARVTSTVLSGLPGLESIPVGWYPENLMEAFGRLPGVRTEKVFHDAPADNTAELQRQQQMATGR</sequence>
<dbReference type="STRING" id="564137.SAMN04488238_101530"/>
<organism evidence="2 3">
    <name type="scientific">Roseicitreum antarcticum</name>
    <dbReference type="NCBI Taxonomy" id="564137"/>
    <lineage>
        <taxon>Bacteria</taxon>
        <taxon>Pseudomonadati</taxon>
        <taxon>Pseudomonadota</taxon>
        <taxon>Alphaproteobacteria</taxon>
        <taxon>Rhodobacterales</taxon>
        <taxon>Paracoccaceae</taxon>
        <taxon>Roseicitreum</taxon>
    </lineage>
</organism>
<feature type="signal peptide" evidence="1">
    <location>
        <begin position="1"/>
        <end position="27"/>
    </location>
</feature>
<evidence type="ECO:0008006" key="4">
    <source>
        <dbReference type="Google" id="ProtNLM"/>
    </source>
</evidence>
<evidence type="ECO:0000313" key="2">
    <source>
        <dbReference type="EMBL" id="SDW27832.1"/>
    </source>
</evidence>
<protein>
    <recommendedName>
        <fullName evidence="4">Lipoprotein</fullName>
    </recommendedName>
</protein>
<proteinExistence type="predicted"/>
<evidence type="ECO:0000313" key="3">
    <source>
        <dbReference type="Proteomes" id="UP000198539"/>
    </source>
</evidence>
<dbReference type="EMBL" id="FNOM01000001">
    <property type="protein sequence ID" value="SDW27832.1"/>
    <property type="molecule type" value="Genomic_DNA"/>
</dbReference>
<keyword evidence="1" id="KW-0732">Signal</keyword>
<evidence type="ECO:0000256" key="1">
    <source>
        <dbReference type="SAM" id="SignalP"/>
    </source>
</evidence>
<dbReference type="Proteomes" id="UP000198539">
    <property type="component" value="Unassembled WGS sequence"/>
</dbReference>